<dbReference type="EMBL" id="KV426103">
    <property type="protein sequence ID" value="KZV88321.1"/>
    <property type="molecule type" value="Genomic_DNA"/>
</dbReference>
<feature type="compositionally biased region" description="Polar residues" evidence="1">
    <location>
        <begin position="347"/>
        <end position="356"/>
    </location>
</feature>
<reference evidence="4 5" key="1">
    <citation type="journal article" date="2016" name="Mol. Biol. Evol.">
        <title>Comparative Genomics of Early-Diverging Mushroom-Forming Fungi Provides Insights into the Origins of Lignocellulose Decay Capabilities.</title>
        <authorList>
            <person name="Nagy L.G."/>
            <person name="Riley R."/>
            <person name="Tritt A."/>
            <person name="Adam C."/>
            <person name="Daum C."/>
            <person name="Floudas D."/>
            <person name="Sun H."/>
            <person name="Yadav J.S."/>
            <person name="Pangilinan J."/>
            <person name="Larsson K.H."/>
            <person name="Matsuura K."/>
            <person name="Barry K."/>
            <person name="Labutti K."/>
            <person name="Kuo R."/>
            <person name="Ohm R.A."/>
            <person name="Bhattacharya S.S."/>
            <person name="Shirouzu T."/>
            <person name="Yoshinaga Y."/>
            <person name="Martin F.M."/>
            <person name="Grigoriev I.V."/>
            <person name="Hibbett D.S."/>
        </authorList>
    </citation>
    <scope>NUCLEOTIDE SEQUENCE [LARGE SCALE GENOMIC DNA]</scope>
    <source>
        <strain evidence="4 5">HHB12029</strain>
    </source>
</reference>
<evidence type="ECO:0000313" key="3">
    <source>
        <dbReference type="EMBL" id="KZV79636.1"/>
    </source>
</evidence>
<feature type="transmembrane region" description="Helical" evidence="2">
    <location>
        <begin position="129"/>
        <end position="151"/>
    </location>
</feature>
<gene>
    <name evidence="3" type="ORF">EXIGLDRAFT_706721</name>
    <name evidence="4" type="ORF">EXIGLDRAFT_772858</name>
</gene>
<protein>
    <recommendedName>
        <fullName evidence="6">MARVEL domain-containing protein</fullName>
    </recommendedName>
</protein>
<keyword evidence="2" id="KW-0472">Membrane</keyword>
<feature type="transmembrane region" description="Helical" evidence="2">
    <location>
        <begin position="78"/>
        <end position="99"/>
    </location>
</feature>
<dbReference type="OrthoDB" id="3269357at2759"/>
<feature type="transmembrane region" description="Helical" evidence="2">
    <location>
        <begin position="47"/>
        <end position="66"/>
    </location>
</feature>
<feature type="compositionally biased region" description="Low complexity" evidence="1">
    <location>
        <begin position="285"/>
        <end position="311"/>
    </location>
</feature>
<dbReference type="AlphaFoldDB" id="A0A165F3R2"/>
<keyword evidence="5" id="KW-1185">Reference proteome</keyword>
<keyword evidence="2" id="KW-1133">Transmembrane helix</keyword>
<name>A0A165F3R2_EXIGL</name>
<evidence type="ECO:0008006" key="6">
    <source>
        <dbReference type="Google" id="ProtNLM"/>
    </source>
</evidence>
<proteinExistence type="predicted"/>
<feature type="compositionally biased region" description="Polar residues" evidence="1">
    <location>
        <begin position="259"/>
        <end position="284"/>
    </location>
</feature>
<feature type="transmembrane region" description="Helical" evidence="2">
    <location>
        <begin position="7"/>
        <end position="27"/>
    </location>
</feature>
<keyword evidence="2" id="KW-0812">Transmembrane</keyword>
<evidence type="ECO:0000256" key="1">
    <source>
        <dbReference type="SAM" id="MobiDB-lite"/>
    </source>
</evidence>
<dbReference type="Proteomes" id="UP000077266">
    <property type="component" value="Unassembled WGS sequence"/>
</dbReference>
<accession>A0A165F3R2</accession>
<evidence type="ECO:0000256" key="2">
    <source>
        <dbReference type="SAM" id="Phobius"/>
    </source>
</evidence>
<evidence type="ECO:0000313" key="5">
    <source>
        <dbReference type="Proteomes" id="UP000077266"/>
    </source>
</evidence>
<feature type="region of interest" description="Disordered" evidence="1">
    <location>
        <begin position="233"/>
        <end position="365"/>
    </location>
</feature>
<dbReference type="EMBL" id="KV426583">
    <property type="protein sequence ID" value="KZV79636.1"/>
    <property type="molecule type" value="Genomic_DNA"/>
</dbReference>
<sequence>MHAFLAARYVALTVFTICSIILSAIAAWNMSQTRVFAPTAPILQIDVYLIVVSVLGMLNIFVLVPIEIVSKSAPTSRVWFEITWVSIFWVLNLAGAAAATAAGPRDSCAPIARLDFWKDACVSSMVLQAFAWLSTVTLLAYLSALVVCTLMSASGNSRIWQSAMRDVAWFSTAQQEIKSGPSSPVLPTIREKQVPVYNIGVQPQAVLYQKYATAKDTSSDKSMSLAVPNVQRTRATGVVPSPHSQTDTPPLYPQFLQPRIQTQAVVQQEGSSPSSGQWTTPNSDSPAQQSAASSPASSTSSSPTSTSPSSSVGGLKPLALQASATPAPRPKPTGPRPKHRPPPLNLSGLSAFNTTGKRPDRAQRK</sequence>
<dbReference type="STRING" id="1314781.A0A165F3R2"/>
<evidence type="ECO:0000313" key="4">
    <source>
        <dbReference type="EMBL" id="KZV88321.1"/>
    </source>
</evidence>
<organism evidence="4 5">
    <name type="scientific">Exidia glandulosa HHB12029</name>
    <dbReference type="NCBI Taxonomy" id="1314781"/>
    <lineage>
        <taxon>Eukaryota</taxon>
        <taxon>Fungi</taxon>
        <taxon>Dikarya</taxon>
        <taxon>Basidiomycota</taxon>
        <taxon>Agaricomycotina</taxon>
        <taxon>Agaricomycetes</taxon>
        <taxon>Auriculariales</taxon>
        <taxon>Exidiaceae</taxon>
        <taxon>Exidia</taxon>
    </lineage>
</organism>